<dbReference type="GO" id="GO:0030008">
    <property type="term" value="C:TRAPP complex"/>
    <property type="evidence" value="ECO:0007669"/>
    <property type="project" value="TreeGrafter"/>
</dbReference>
<dbReference type="PANTHER" id="PTHR21581:SF6">
    <property type="entry name" value="TRAFFICKING PROTEIN PARTICLE COMPLEX SUBUNIT 12"/>
    <property type="match status" value="1"/>
</dbReference>
<protein>
    <recommendedName>
        <fullName evidence="4">MalT-like TPR region domain-containing protein</fullName>
    </recommendedName>
</protein>
<feature type="region of interest" description="Disordered" evidence="1">
    <location>
        <begin position="1"/>
        <end position="64"/>
    </location>
</feature>
<keyword evidence="3" id="KW-1185">Reference proteome</keyword>
<sequence length="408" mass="44708">MSQPSSPPSTDHAESRSPLSRSSRPEPAPLKGPESPCPWSPSRPSLSSRQPLHATFQESSLPAPRDLGQLLRPELYHALPPAQLPPSFRDSSRQPDSSWSIDTLLARGHFRAAAIASVQQLTSTDIDSHNAPHIFSLLYTRLACLSLVDNSGIAALEAKSLGDLNEYIDAETGACLAPWHLRVLHARLYALGLGEPRRVIMGYYDLVREARTEYTRAGGDEELRAQWASRICDLGVRVATALVDMGDLVGAKLHLESLRGCHKEVVLAEALLSLWLGDVKQASLCAERAADATQQQLILALCEMADADYDAALAKWEKLRESLAGDEMAGVNTAVCLIYLGRMHEGRDILEKLVNAGFCSQTLLFNLATVYELCTERHAALKTRLAERVAANNESPEGWERVNADFKL</sequence>
<evidence type="ECO:0000313" key="2">
    <source>
        <dbReference type="EMBL" id="PHH65060.1"/>
    </source>
</evidence>
<feature type="compositionally biased region" description="Low complexity" evidence="1">
    <location>
        <begin position="42"/>
        <end position="51"/>
    </location>
</feature>
<dbReference type="SUPFAM" id="SSF48452">
    <property type="entry name" value="TPR-like"/>
    <property type="match status" value="1"/>
</dbReference>
<evidence type="ECO:0000256" key="1">
    <source>
        <dbReference type="SAM" id="MobiDB-lite"/>
    </source>
</evidence>
<dbReference type="InterPro" id="IPR011990">
    <property type="entry name" value="TPR-like_helical_dom_sf"/>
</dbReference>
<accession>A0A2C5YC65</accession>
<name>A0A2C5YC65_9HYPO</name>
<dbReference type="EMBL" id="NJET01000022">
    <property type="protein sequence ID" value="PHH65060.1"/>
    <property type="molecule type" value="Genomic_DNA"/>
</dbReference>
<feature type="compositionally biased region" description="Pro residues" evidence="1">
    <location>
        <begin position="26"/>
        <end position="41"/>
    </location>
</feature>
<dbReference type="STRING" id="1399860.A0A2C5YC65"/>
<gene>
    <name evidence="2" type="ORF">CDD81_3458</name>
</gene>
<dbReference type="PANTHER" id="PTHR21581">
    <property type="entry name" value="D-ALANYL-D-ALANINE CARBOXYPEPTIDASE"/>
    <property type="match status" value="1"/>
</dbReference>
<proteinExistence type="predicted"/>
<dbReference type="Proteomes" id="UP000226192">
    <property type="component" value="Unassembled WGS sequence"/>
</dbReference>
<dbReference type="GO" id="GO:0005794">
    <property type="term" value="C:Golgi apparatus"/>
    <property type="evidence" value="ECO:0007669"/>
    <property type="project" value="TreeGrafter"/>
</dbReference>
<dbReference type="AlphaFoldDB" id="A0A2C5YC65"/>
<evidence type="ECO:0008006" key="4">
    <source>
        <dbReference type="Google" id="ProtNLM"/>
    </source>
</evidence>
<evidence type="ECO:0000313" key="3">
    <source>
        <dbReference type="Proteomes" id="UP000226192"/>
    </source>
</evidence>
<dbReference type="Gene3D" id="1.25.40.10">
    <property type="entry name" value="Tetratricopeptide repeat domain"/>
    <property type="match status" value="1"/>
</dbReference>
<dbReference type="OrthoDB" id="428342at2759"/>
<reference evidence="2 3" key="1">
    <citation type="submission" date="2017-06" db="EMBL/GenBank/DDBJ databases">
        <title>Ant-infecting Ophiocordyceps genomes reveal a high diversity of potential behavioral manipulation genes and a possible major role for enterotoxins.</title>
        <authorList>
            <person name="De Bekker C."/>
            <person name="Evans H.C."/>
            <person name="Brachmann A."/>
            <person name="Hughes D.P."/>
        </authorList>
    </citation>
    <scope>NUCLEOTIDE SEQUENCE [LARGE SCALE GENOMIC DNA]</scope>
    <source>
        <strain evidence="2 3">Map64</strain>
    </source>
</reference>
<organism evidence="2 3">
    <name type="scientific">Ophiocordyceps australis</name>
    <dbReference type="NCBI Taxonomy" id="1399860"/>
    <lineage>
        <taxon>Eukaryota</taxon>
        <taxon>Fungi</taxon>
        <taxon>Dikarya</taxon>
        <taxon>Ascomycota</taxon>
        <taxon>Pezizomycotina</taxon>
        <taxon>Sordariomycetes</taxon>
        <taxon>Hypocreomycetidae</taxon>
        <taxon>Hypocreales</taxon>
        <taxon>Ophiocordycipitaceae</taxon>
        <taxon>Ophiocordyceps</taxon>
    </lineage>
</organism>
<comment type="caution">
    <text evidence="2">The sequence shown here is derived from an EMBL/GenBank/DDBJ whole genome shotgun (WGS) entry which is preliminary data.</text>
</comment>